<dbReference type="InterPro" id="IPR050341">
    <property type="entry name" value="PP1_catalytic_subunit"/>
</dbReference>
<dbReference type="GO" id="GO:0016787">
    <property type="term" value="F:hydrolase activity"/>
    <property type="evidence" value="ECO:0007669"/>
    <property type="project" value="InterPro"/>
</dbReference>
<dbReference type="CDD" id="cd00144">
    <property type="entry name" value="MPP_PPP_family"/>
    <property type="match status" value="1"/>
</dbReference>
<organism evidence="2">
    <name type="scientific">marine sediment metagenome</name>
    <dbReference type="NCBI Taxonomy" id="412755"/>
    <lineage>
        <taxon>unclassified sequences</taxon>
        <taxon>metagenomes</taxon>
        <taxon>ecological metagenomes</taxon>
    </lineage>
</organism>
<evidence type="ECO:0000313" key="2">
    <source>
        <dbReference type="EMBL" id="GAI98246.1"/>
    </source>
</evidence>
<sequence>MIEQSFLNRLIENPYLIAKLNFKKLLLVFREAVKLFREENMILELKKEYPQEKVIVIGDLHGDLKSLIKLIEILKLEKPKYVIFLGDIVDRGLYQLECLILVLALKIKDSNKYYLLKGNHETLEVNRNYYCK</sequence>
<proteinExistence type="predicted"/>
<feature type="domain" description="Serine/threonine specific protein phosphatases" evidence="1">
    <location>
        <begin position="116"/>
        <end position="121"/>
    </location>
</feature>
<dbReference type="InterPro" id="IPR004843">
    <property type="entry name" value="Calcineurin-like_PHP"/>
</dbReference>
<reference evidence="2" key="1">
    <citation type="journal article" date="2014" name="Front. Microbiol.">
        <title>High frequency of phylogenetically diverse reductive dehalogenase-homologous genes in deep subseafloor sedimentary metagenomes.</title>
        <authorList>
            <person name="Kawai M."/>
            <person name="Futagami T."/>
            <person name="Toyoda A."/>
            <person name="Takaki Y."/>
            <person name="Nishi S."/>
            <person name="Hori S."/>
            <person name="Arai W."/>
            <person name="Tsubouchi T."/>
            <person name="Morono Y."/>
            <person name="Uchiyama I."/>
            <person name="Ito T."/>
            <person name="Fujiyama A."/>
            <person name="Inagaki F."/>
            <person name="Takami H."/>
        </authorList>
    </citation>
    <scope>NUCLEOTIDE SEQUENCE</scope>
    <source>
        <strain evidence="2">Expedition CK06-06</strain>
    </source>
</reference>
<dbReference type="PANTHER" id="PTHR11668:SF496">
    <property type="entry name" value="SERINE_THREONINE-PROTEIN PHOSPHATASE"/>
    <property type="match status" value="1"/>
</dbReference>
<dbReference type="InterPro" id="IPR029052">
    <property type="entry name" value="Metallo-depent_PP-like"/>
</dbReference>
<name>X1U3N7_9ZZZZ</name>
<gene>
    <name evidence="2" type="ORF">S12H4_39187</name>
</gene>
<dbReference type="InterPro" id="IPR006186">
    <property type="entry name" value="Ser/Thr-sp_prot-phosphatase"/>
</dbReference>
<dbReference type="Gene3D" id="3.60.21.10">
    <property type="match status" value="1"/>
</dbReference>
<comment type="caution">
    <text evidence="2">The sequence shown here is derived from an EMBL/GenBank/DDBJ whole genome shotgun (WGS) entry which is preliminary data.</text>
</comment>
<dbReference type="PRINTS" id="PR00114">
    <property type="entry name" value="STPHPHTASE"/>
</dbReference>
<evidence type="ECO:0000259" key="1">
    <source>
        <dbReference type="PROSITE" id="PS00125"/>
    </source>
</evidence>
<dbReference type="EMBL" id="BARW01023658">
    <property type="protein sequence ID" value="GAI98246.1"/>
    <property type="molecule type" value="Genomic_DNA"/>
</dbReference>
<dbReference type="SUPFAM" id="SSF56300">
    <property type="entry name" value="Metallo-dependent phosphatases"/>
    <property type="match status" value="1"/>
</dbReference>
<accession>X1U3N7</accession>
<dbReference type="Pfam" id="PF00149">
    <property type="entry name" value="Metallophos"/>
    <property type="match status" value="1"/>
</dbReference>
<dbReference type="PROSITE" id="PS00125">
    <property type="entry name" value="SER_THR_PHOSPHATASE"/>
    <property type="match status" value="1"/>
</dbReference>
<dbReference type="PANTHER" id="PTHR11668">
    <property type="entry name" value="SERINE/THREONINE PROTEIN PHOSPHATASE"/>
    <property type="match status" value="1"/>
</dbReference>
<dbReference type="AlphaFoldDB" id="X1U3N7"/>
<protein>
    <recommendedName>
        <fullName evidence="1">Serine/threonine specific protein phosphatases domain-containing protein</fullName>
    </recommendedName>
</protein>